<evidence type="ECO:0000256" key="3">
    <source>
        <dbReference type="ARBA" id="ARBA00005641"/>
    </source>
</evidence>
<feature type="compositionally biased region" description="Basic and acidic residues" evidence="9">
    <location>
        <begin position="191"/>
        <end position="202"/>
    </location>
</feature>
<comment type="catalytic activity">
    <reaction evidence="1">
        <text>Random hydrolysis of (1-&gt;4)-beta-D-mannosidic linkages in mannans, galactomannans and glucomannans.</text>
        <dbReference type="EC" id="3.2.1.78"/>
    </reaction>
</comment>
<dbReference type="Gramene" id="Os02t0766900-00">
    <property type="protein sequence ID" value="Os02t0766900-00"/>
    <property type="gene ID" value="Os02g0766900"/>
</dbReference>
<dbReference type="InterPro" id="IPR001547">
    <property type="entry name" value="Glyco_hydro_5"/>
</dbReference>
<feature type="chain" id="PRO_5006056411" description="mannan endo-1,4-beta-mannosidase" evidence="10">
    <location>
        <begin position="32"/>
        <end position="427"/>
    </location>
</feature>
<dbReference type="SUPFAM" id="SSF51445">
    <property type="entry name" value="(Trans)glycosidases"/>
    <property type="match status" value="1"/>
</dbReference>
<keyword evidence="7" id="KW-0378">Hydrolase</keyword>
<keyword evidence="6 10" id="KW-0732">Signal</keyword>
<evidence type="ECO:0000256" key="5">
    <source>
        <dbReference type="ARBA" id="ARBA00022525"/>
    </source>
</evidence>
<dbReference type="EC" id="3.2.1.78" evidence="4"/>
<dbReference type="Pfam" id="PF26410">
    <property type="entry name" value="GH5_mannosidase"/>
    <property type="match status" value="1"/>
</dbReference>
<name>A0A0P0VQ05_ORYSJ</name>
<dbReference type="FunFam" id="3.20.20.80:FF:000420">
    <property type="entry name" value="Os03g0828300 protein"/>
    <property type="match status" value="1"/>
</dbReference>
<keyword evidence="13" id="KW-1185">Reference proteome</keyword>
<reference evidence="13" key="1">
    <citation type="journal article" date="2005" name="Nature">
        <title>The map-based sequence of the rice genome.</title>
        <authorList>
            <consortium name="International rice genome sequencing project (IRGSP)"/>
            <person name="Matsumoto T."/>
            <person name="Wu J."/>
            <person name="Kanamori H."/>
            <person name="Katayose Y."/>
            <person name="Fujisawa M."/>
            <person name="Namiki N."/>
            <person name="Mizuno H."/>
            <person name="Yamamoto K."/>
            <person name="Antonio B.A."/>
            <person name="Baba T."/>
            <person name="Sakata K."/>
            <person name="Nagamura Y."/>
            <person name="Aoki H."/>
            <person name="Arikawa K."/>
            <person name="Arita K."/>
            <person name="Bito T."/>
            <person name="Chiden Y."/>
            <person name="Fujitsuka N."/>
            <person name="Fukunaka R."/>
            <person name="Hamada M."/>
            <person name="Harada C."/>
            <person name="Hayashi A."/>
            <person name="Hijishita S."/>
            <person name="Honda M."/>
            <person name="Hosokawa S."/>
            <person name="Ichikawa Y."/>
            <person name="Idonuma A."/>
            <person name="Iijima M."/>
            <person name="Ikeda M."/>
            <person name="Ikeno M."/>
            <person name="Ito K."/>
            <person name="Ito S."/>
            <person name="Ito T."/>
            <person name="Ito Y."/>
            <person name="Ito Y."/>
            <person name="Iwabuchi A."/>
            <person name="Kamiya K."/>
            <person name="Karasawa W."/>
            <person name="Kurita K."/>
            <person name="Katagiri S."/>
            <person name="Kikuta A."/>
            <person name="Kobayashi H."/>
            <person name="Kobayashi N."/>
            <person name="Machita K."/>
            <person name="Maehara T."/>
            <person name="Masukawa M."/>
            <person name="Mizubayashi T."/>
            <person name="Mukai Y."/>
            <person name="Nagasaki H."/>
            <person name="Nagata Y."/>
            <person name="Naito S."/>
            <person name="Nakashima M."/>
            <person name="Nakama Y."/>
            <person name="Nakamichi Y."/>
            <person name="Nakamura M."/>
            <person name="Meguro A."/>
            <person name="Negishi M."/>
            <person name="Ohta I."/>
            <person name="Ohta T."/>
            <person name="Okamoto M."/>
            <person name="Ono N."/>
            <person name="Saji S."/>
            <person name="Sakaguchi M."/>
            <person name="Sakai K."/>
            <person name="Shibata M."/>
            <person name="Shimokawa T."/>
            <person name="Song J."/>
            <person name="Takazaki Y."/>
            <person name="Terasawa K."/>
            <person name="Tsugane M."/>
            <person name="Tsuji K."/>
            <person name="Ueda S."/>
            <person name="Waki K."/>
            <person name="Yamagata H."/>
            <person name="Yamamoto M."/>
            <person name="Yamamoto S."/>
            <person name="Yamane H."/>
            <person name="Yoshiki S."/>
            <person name="Yoshihara R."/>
            <person name="Yukawa K."/>
            <person name="Zhong H."/>
            <person name="Yano M."/>
            <person name="Yuan Q."/>
            <person name="Ouyang S."/>
            <person name="Liu J."/>
            <person name="Jones K.M."/>
            <person name="Gansberger K."/>
            <person name="Moffat K."/>
            <person name="Hill J."/>
            <person name="Bera J."/>
            <person name="Fadrosh D."/>
            <person name="Jin S."/>
            <person name="Johri S."/>
            <person name="Kim M."/>
            <person name="Overton L."/>
            <person name="Reardon M."/>
            <person name="Tsitrin T."/>
            <person name="Vuong H."/>
            <person name="Weaver B."/>
            <person name="Ciecko A."/>
            <person name="Tallon L."/>
            <person name="Jackson J."/>
            <person name="Pai G."/>
            <person name="Aken S.V."/>
            <person name="Utterback T."/>
            <person name="Reidmuller S."/>
            <person name="Feldblyum T."/>
            <person name="Hsiao J."/>
            <person name="Zismann V."/>
            <person name="Iobst S."/>
            <person name="de Vazeille A.R."/>
            <person name="Buell C.R."/>
            <person name="Ying K."/>
            <person name="Li Y."/>
            <person name="Lu T."/>
            <person name="Huang Y."/>
            <person name="Zhao Q."/>
            <person name="Feng Q."/>
            <person name="Zhang L."/>
            <person name="Zhu J."/>
            <person name="Weng Q."/>
            <person name="Mu J."/>
            <person name="Lu Y."/>
            <person name="Fan D."/>
            <person name="Liu Y."/>
            <person name="Guan J."/>
            <person name="Zhang Y."/>
            <person name="Yu S."/>
            <person name="Liu X."/>
            <person name="Zhang Y."/>
            <person name="Hong G."/>
            <person name="Han B."/>
            <person name="Choisne N."/>
            <person name="Demange N."/>
            <person name="Orjeda G."/>
            <person name="Samain S."/>
            <person name="Cattolico L."/>
            <person name="Pelletier E."/>
            <person name="Couloux A."/>
            <person name="Segurens B."/>
            <person name="Wincker P."/>
            <person name="D'Hont A."/>
            <person name="Scarpelli C."/>
            <person name="Weissenbach J."/>
            <person name="Salanoubat M."/>
            <person name="Quetier F."/>
            <person name="Yu Y."/>
            <person name="Kim H.R."/>
            <person name="Rambo T."/>
            <person name="Currie J."/>
            <person name="Collura K."/>
            <person name="Luo M."/>
            <person name="Yang T."/>
            <person name="Ammiraju J.S.S."/>
            <person name="Engler F."/>
            <person name="Soderlund C."/>
            <person name="Wing R.A."/>
            <person name="Palmer L.E."/>
            <person name="de la Bastide M."/>
            <person name="Spiegel L."/>
            <person name="Nascimento L."/>
            <person name="Zutavern T."/>
            <person name="O'Shaughnessy A."/>
            <person name="Dike S."/>
            <person name="Dedhia N."/>
            <person name="Preston R."/>
            <person name="Balija V."/>
            <person name="McCombie W.R."/>
            <person name="Chow T."/>
            <person name="Chen H."/>
            <person name="Chung M."/>
            <person name="Chen C."/>
            <person name="Shaw J."/>
            <person name="Wu H."/>
            <person name="Hsiao K."/>
            <person name="Chao Y."/>
            <person name="Chu M."/>
            <person name="Cheng C."/>
            <person name="Hour A."/>
            <person name="Lee P."/>
            <person name="Lin S."/>
            <person name="Lin Y."/>
            <person name="Liou J."/>
            <person name="Liu S."/>
            <person name="Hsing Y."/>
            <person name="Raghuvanshi S."/>
            <person name="Mohanty A."/>
            <person name="Bharti A.K."/>
            <person name="Gaur A."/>
            <person name="Gupta V."/>
            <person name="Kumar D."/>
            <person name="Ravi V."/>
            <person name="Vij S."/>
            <person name="Kapur A."/>
            <person name="Khurana P."/>
            <person name="Khurana P."/>
            <person name="Khurana J.P."/>
            <person name="Tyagi A.K."/>
            <person name="Gaikwad K."/>
            <person name="Singh A."/>
            <person name="Dalal V."/>
            <person name="Srivastava S."/>
            <person name="Dixit A."/>
            <person name="Pal A.K."/>
            <person name="Ghazi I.A."/>
            <person name="Yadav M."/>
            <person name="Pandit A."/>
            <person name="Bhargava A."/>
            <person name="Sureshbabu K."/>
            <person name="Batra K."/>
            <person name="Sharma T.R."/>
            <person name="Mohapatra T."/>
            <person name="Singh N.K."/>
            <person name="Messing J."/>
            <person name="Nelson A.B."/>
            <person name="Fuks G."/>
            <person name="Kavchok S."/>
            <person name="Keizer G."/>
            <person name="Linton E."/>
            <person name="Llaca V."/>
            <person name="Song R."/>
            <person name="Tanyolac B."/>
            <person name="Young S."/>
            <person name="Ho-Il K."/>
            <person name="Hahn J.H."/>
            <person name="Sangsakoo G."/>
            <person name="Vanavichit A."/>
            <person name="de Mattos Luiz.A.T."/>
            <person name="Zimmer P.D."/>
            <person name="Malone G."/>
            <person name="Dellagostin O."/>
            <person name="de Oliveira A.C."/>
            <person name="Bevan M."/>
            <person name="Bancroft I."/>
            <person name="Minx P."/>
            <person name="Cordum H."/>
            <person name="Wilson R."/>
            <person name="Cheng Z."/>
            <person name="Jin W."/>
            <person name="Jiang J."/>
            <person name="Leong S.A."/>
            <person name="Iwama H."/>
            <person name="Gojobori T."/>
            <person name="Itoh T."/>
            <person name="Niimura Y."/>
            <person name="Fujii Y."/>
            <person name="Habara T."/>
            <person name="Sakai H."/>
            <person name="Sato Y."/>
            <person name="Wilson G."/>
            <person name="Kumar K."/>
            <person name="McCouch S."/>
            <person name="Juretic N."/>
            <person name="Hoen D."/>
            <person name="Wright S."/>
            <person name="Bruskiewich R."/>
            <person name="Bureau T."/>
            <person name="Miyao A."/>
            <person name="Hirochika H."/>
            <person name="Nishikawa T."/>
            <person name="Kadowaki K."/>
            <person name="Sugiura M."/>
            <person name="Burr B."/>
            <person name="Sasaki T."/>
        </authorList>
    </citation>
    <scope>NUCLEOTIDE SEQUENCE [LARGE SCALE GENOMIC DNA]</scope>
    <source>
        <strain evidence="13">cv. Nipponbare</strain>
    </source>
</reference>
<feature type="region of interest" description="Disordered" evidence="9">
    <location>
        <begin position="384"/>
        <end position="427"/>
    </location>
</feature>
<evidence type="ECO:0000256" key="10">
    <source>
        <dbReference type="SAM" id="SignalP"/>
    </source>
</evidence>
<evidence type="ECO:0000256" key="2">
    <source>
        <dbReference type="ARBA" id="ARBA00004613"/>
    </source>
</evidence>
<keyword evidence="8" id="KW-0326">Glycosidase</keyword>
<sequence>MGSKRRVILLPTLGVVVLAIAAAVLLHAGEAADVANGQFARASGTRFTVGGRPFYSNGFNAYWLMYMASDPGDRSKAAGVLQQAASLRATLVRTWAFSDGGYRPLQKSPGVYNEDMFMGLDFVIAEAKKRGLYLILSLVNNWDGFGGKKQYVQWARDQGHNLGSDDDFFRSDVTKQFYKNHVKARANIRYADSRPDQSEQDNRSGVQGRSDHLCMGAHQRASLPERPLRKNTSGLGHGDGRVREIRGSEPHGGDRAGRVLRRVDAQELQPGLHRRHRLHRQQPRPRCRLRHDPLLPRPMGVRREQRRAGGVHEEVDGRPHPRLGGGAPEAAAGDGVRVVGEVERVHGGGAGRLLPHGVRRGVRVGAGGRRVRRWPLLAGDGARDGELDRRLRGGARAQQVYGRRRRSPVRQDRRTQPGLVCQFTRQR</sequence>
<feature type="compositionally biased region" description="Basic and acidic residues" evidence="9">
    <location>
        <begin position="301"/>
        <end position="319"/>
    </location>
</feature>
<feature type="signal peptide" evidence="10">
    <location>
        <begin position="1"/>
        <end position="31"/>
    </location>
</feature>
<dbReference type="InterPro" id="IPR045053">
    <property type="entry name" value="MAN-like"/>
</dbReference>
<proteinExistence type="inferred from homology"/>
<evidence type="ECO:0000256" key="8">
    <source>
        <dbReference type="ARBA" id="ARBA00023295"/>
    </source>
</evidence>
<dbReference type="GO" id="GO:0005576">
    <property type="term" value="C:extracellular region"/>
    <property type="evidence" value="ECO:0007669"/>
    <property type="project" value="UniProtKB-SubCell"/>
</dbReference>
<feature type="domain" description="Glycoside hydrolase family 5" evidence="11">
    <location>
        <begin position="38"/>
        <end position="160"/>
    </location>
</feature>
<dbReference type="Proteomes" id="UP000059680">
    <property type="component" value="Chromosome 2"/>
</dbReference>
<dbReference type="AlphaFoldDB" id="A0A0P0VQ05"/>
<evidence type="ECO:0000256" key="4">
    <source>
        <dbReference type="ARBA" id="ARBA00012706"/>
    </source>
</evidence>
<evidence type="ECO:0000259" key="11">
    <source>
        <dbReference type="Pfam" id="PF26410"/>
    </source>
</evidence>
<evidence type="ECO:0000313" key="12">
    <source>
        <dbReference type="EMBL" id="BAS81070.1"/>
    </source>
</evidence>
<feature type="region of interest" description="Disordered" evidence="9">
    <location>
        <begin position="188"/>
        <end position="258"/>
    </location>
</feature>
<feature type="compositionally biased region" description="Basic residues" evidence="9">
    <location>
        <begin position="272"/>
        <end position="289"/>
    </location>
</feature>
<dbReference type="Gene3D" id="3.20.20.80">
    <property type="entry name" value="Glycosidases"/>
    <property type="match status" value="1"/>
</dbReference>
<dbReference type="PANTHER" id="PTHR31451">
    <property type="match status" value="1"/>
</dbReference>
<feature type="compositionally biased region" description="Basic and acidic residues" evidence="9">
    <location>
        <begin position="238"/>
        <end position="258"/>
    </location>
</feature>
<evidence type="ECO:0000256" key="9">
    <source>
        <dbReference type="SAM" id="MobiDB-lite"/>
    </source>
</evidence>
<evidence type="ECO:0000256" key="7">
    <source>
        <dbReference type="ARBA" id="ARBA00022801"/>
    </source>
</evidence>
<gene>
    <name evidence="12" type="ordered locus">Os02g0766900</name>
    <name evidence="12" type="ORF">OSNPB_020766900</name>
</gene>
<comment type="similarity">
    <text evidence="3">Belongs to the glycosyl hydrolase 5 (cellulase A) family.</text>
</comment>
<dbReference type="InterPro" id="IPR017853">
    <property type="entry name" value="GH"/>
</dbReference>
<dbReference type="EMBL" id="AP014958">
    <property type="protein sequence ID" value="BAS81070.1"/>
    <property type="molecule type" value="Genomic_DNA"/>
</dbReference>
<keyword evidence="5" id="KW-0964">Secreted</keyword>
<evidence type="ECO:0000313" key="13">
    <source>
        <dbReference type="Proteomes" id="UP000059680"/>
    </source>
</evidence>
<dbReference type="GO" id="GO:0016985">
    <property type="term" value="F:mannan endo-1,4-beta-mannosidase activity"/>
    <property type="evidence" value="ECO:0007669"/>
    <property type="project" value="UniProtKB-EC"/>
</dbReference>
<evidence type="ECO:0000256" key="1">
    <source>
        <dbReference type="ARBA" id="ARBA00001678"/>
    </source>
</evidence>
<reference evidence="12 13" key="3">
    <citation type="journal article" date="2013" name="Rice">
        <title>Improvement of the Oryza sativa Nipponbare reference genome using next generation sequence and optical map data.</title>
        <authorList>
            <person name="Kawahara Y."/>
            <person name="de la Bastide M."/>
            <person name="Hamilton J.P."/>
            <person name="Kanamori H."/>
            <person name="McCombie W.R."/>
            <person name="Ouyang S."/>
            <person name="Schwartz D.C."/>
            <person name="Tanaka T."/>
            <person name="Wu J."/>
            <person name="Zhou S."/>
            <person name="Childs K.L."/>
            <person name="Davidson R.M."/>
            <person name="Lin H."/>
            <person name="Quesada-Ocampo L."/>
            <person name="Vaillancourt B."/>
            <person name="Sakai H."/>
            <person name="Lee S.S."/>
            <person name="Kim J."/>
            <person name="Numa H."/>
            <person name="Itoh T."/>
            <person name="Buell C.R."/>
            <person name="Matsumoto T."/>
        </authorList>
    </citation>
    <scope>NUCLEOTIDE SEQUENCE [LARGE SCALE GENOMIC DNA]</scope>
    <source>
        <strain evidence="13">cv. Nipponbare</strain>
    </source>
</reference>
<accession>A0A0P0VQ05</accession>
<reference evidence="12 13" key="2">
    <citation type="journal article" date="2013" name="Plant Cell Physiol.">
        <title>Rice Annotation Project Database (RAP-DB): an integrative and interactive database for rice genomics.</title>
        <authorList>
            <person name="Sakai H."/>
            <person name="Lee S.S."/>
            <person name="Tanaka T."/>
            <person name="Numa H."/>
            <person name="Kim J."/>
            <person name="Kawahara Y."/>
            <person name="Wakimoto H."/>
            <person name="Yang C.C."/>
            <person name="Iwamoto M."/>
            <person name="Abe T."/>
            <person name="Yamada Y."/>
            <person name="Muto A."/>
            <person name="Inokuchi H."/>
            <person name="Ikemura T."/>
            <person name="Matsumoto T."/>
            <person name="Sasaki T."/>
            <person name="Itoh T."/>
        </authorList>
    </citation>
    <scope>NUCLEOTIDE SEQUENCE [LARGE SCALE GENOMIC DNA]</scope>
    <source>
        <strain evidence="13">cv. Nipponbare</strain>
    </source>
</reference>
<dbReference type="PANTHER" id="PTHR31451:SF39">
    <property type="entry name" value="MANNAN ENDO-1,4-BETA-MANNOSIDASE 1"/>
    <property type="match status" value="1"/>
</dbReference>
<evidence type="ECO:0000256" key="6">
    <source>
        <dbReference type="ARBA" id="ARBA00022729"/>
    </source>
</evidence>
<comment type="subcellular location">
    <subcellularLocation>
        <location evidence="2">Secreted</location>
    </subcellularLocation>
</comment>
<protein>
    <recommendedName>
        <fullName evidence="4">mannan endo-1,4-beta-mannosidase</fullName>
        <ecNumber evidence="4">3.2.1.78</ecNumber>
    </recommendedName>
</protein>
<organism evidence="12 13">
    <name type="scientific">Oryza sativa subsp. japonica</name>
    <name type="common">Rice</name>
    <dbReference type="NCBI Taxonomy" id="39947"/>
    <lineage>
        <taxon>Eukaryota</taxon>
        <taxon>Viridiplantae</taxon>
        <taxon>Streptophyta</taxon>
        <taxon>Embryophyta</taxon>
        <taxon>Tracheophyta</taxon>
        <taxon>Spermatophyta</taxon>
        <taxon>Magnoliopsida</taxon>
        <taxon>Liliopsida</taxon>
        <taxon>Poales</taxon>
        <taxon>Poaceae</taxon>
        <taxon>BOP clade</taxon>
        <taxon>Oryzoideae</taxon>
        <taxon>Oryzeae</taxon>
        <taxon>Oryzinae</taxon>
        <taxon>Oryza</taxon>
        <taxon>Oryza sativa</taxon>
    </lineage>
</organism>
<feature type="region of interest" description="Disordered" evidence="9">
    <location>
        <begin position="272"/>
        <end position="332"/>
    </location>
</feature>